<name>A0AAE2CWU6_9LAMI</name>
<proteinExistence type="predicted"/>
<keyword evidence="2" id="KW-1185">Reference proteome</keyword>
<reference evidence="1" key="2">
    <citation type="journal article" date="2024" name="Plant">
        <title>Genomic evolution and insights into agronomic trait innovations of Sesamum species.</title>
        <authorList>
            <person name="Miao H."/>
            <person name="Wang L."/>
            <person name="Qu L."/>
            <person name="Liu H."/>
            <person name="Sun Y."/>
            <person name="Le M."/>
            <person name="Wang Q."/>
            <person name="Wei S."/>
            <person name="Zheng Y."/>
            <person name="Lin W."/>
            <person name="Duan Y."/>
            <person name="Cao H."/>
            <person name="Xiong S."/>
            <person name="Wang X."/>
            <person name="Wei L."/>
            <person name="Li C."/>
            <person name="Ma Q."/>
            <person name="Ju M."/>
            <person name="Zhao R."/>
            <person name="Li G."/>
            <person name="Mu C."/>
            <person name="Tian Q."/>
            <person name="Mei H."/>
            <person name="Zhang T."/>
            <person name="Gao T."/>
            <person name="Zhang H."/>
        </authorList>
    </citation>
    <scope>NUCLEOTIDE SEQUENCE</scope>
    <source>
        <strain evidence="1">3651</strain>
    </source>
</reference>
<dbReference type="EMBL" id="JACGWO010000001">
    <property type="protein sequence ID" value="KAK4437390.1"/>
    <property type="molecule type" value="Genomic_DNA"/>
</dbReference>
<accession>A0AAE2CWU6</accession>
<gene>
    <name evidence="1" type="ORF">Salat_0072900</name>
</gene>
<reference evidence="1" key="1">
    <citation type="submission" date="2020-06" db="EMBL/GenBank/DDBJ databases">
        <authorList>
            <person name="Li T."/>
            <person name="Hu X."/>
            <person name="Zhang T."/>
            <person name="Song X."/>
            <person name="Zhang H."/>
            <person name="Dai N."/>
            <person name="Sheng W."/>
            <person name="Hou X."/>
            <person name="Wei L."/>
        </authorList>
    </citation>
    <scope>NUCLEOTIDE SEQUENCE</scope>
    <source>
        <strain evidence="1">3651</strain>
        <tissue evidence="1">Leaf</tissue>
    </source>
</reference>
<evidence type="ECO:0000313" key="2">
    <source>
        <dbReference type="Proteomes" id="UP001293254"/>
    </source>
</evidence>
<organism evidence="1 2">
    <name type="scientific">Sesamum alatum</name>
    <dbReference type="NCBI Taxonomy" id="300844"/>
    <lineage>
        <taxon>Eukaryota</taxon>
        <taxon>Viridiplantae</taxon>
        <taxon>Streptophyta</taxon>
        <taxon>Embryophyta</taxon>
        <taxon>Tracheophyta</taxon>
        <taxon>Spermatophyta</taxon>
        <taxon>Magnoliopsida</taxon>
        <taxon>eudicotyledons</taxon>
        <taxon>Gunneridae</taxon>
        <taxon>Pentapetalae</taxon>
        <taxon>asterids</taxon>
        <taxon>lamiids</taxon>
        <taxon>Lamiales</taxon>
        <taxon>Pedaliaceae</taxon>
        <taxon>Sesamum</taxon>
    </lineage>
</organism>
<evidence type="ECO:0000313" key="1">
    <source>
        <dbReference type="EMBL" id="KAK4437390.1"/>
    </source>
</evidence>
<comment type="caution">
    <text evidence="1">The sequence shown here is derived from an EMBL/GenBank/DDBJ whole genome shotgun (WGS) entry which is preliminary data.</text>
</comment>
<protein>
    <submittedName>
        <fullName evidence="1">Uncharacterized protein</fullName>
    </submittedName>
</protein>
<dbReference type="AlphaFoldDB" id="A0AAE2CWU6"/>
<dbReference type="Proteomes" id="UP001293254">
    <property type="component" value="Unassembled WGS sequence"/>
</dbReference>
<sequence>MLCWITAASCSRFAYAPPLQPLEVPPPPPPTASFPPPSSVASFPPPTVVSGGLPPALSPPNPVTATPDFRSAATRSLLCFALMRTNGLEATVPSSSMIGLSMKTWSKY</sequence>